<keyword evidence="2" id="KW-1185">Reference proteome</keyword>
<organism evidence="1 2">
    <name type="scientific">Streptomyces castrisilvae</name>
    <dbReference type="NCBI Taxonomy" id="3033811"/>
    <lineage>
        <taxon>Bacteria</taxon>
        <taxon>Bacillati</taxon>
        <taxon>Actinomycetota</taxon>
        <taxon>Actinomycetes</taxon>
        <taxon>Kitasatosporales</taxon>
        <taxon>Streptomycetaceae</taxon>
        <taxon>Streptomyces</taxon>
    </lineage>
</organism>
<gene>
    <name evidence="1" type="ORF">P8A18_15400</name>
</gene>
<evidence type="ECO:0000313" key="1">
    <source>
        <dbReference type="EMBL" id="WLQ34736.1"/>
    </source>
</evidence>
<proteinExistence type="predicted"/>
<accession>A0ABY9HKA3</accession>
<reference evidence="1 2" key="1">
    <citation type="submission" date="2023-03" db="EMBL/GenBank/DDBJ databases">
        <title>Isolation and description of six Streptomyces strains from soil environments, able to metabolize different microbial glucans.</title>
        <authorList>
            <person name="Widen T."/>
            <person name="Larsbrink J."/>
        </authorList>
    </citation>
    <scope>NUCLEOTIDE SEQUENCE [LARGE SCALE GENOMIC DNA]</scope>
    <source>
        <strain evidence="1 2">Mut1</strain>
    </source>
</reference>
<dbReference type="Proteomes" id="UP001239522">
    <property type="component" value="Chromosome"/>
</dbReference>
<protein>
    <submittedName>
        <fullName evidence="1">5'-nucleotidase</fullName>
    </submittedName>
</protein>
<dbReference type="EMBL" id="CP120997">
    <property type="protein sequence ID" value="WLQ34736.1"/>
    <property type="molecule type" value="Genomic_DNA"/>
</dbReference>
<name>A0ABY9HKA3_9ACTN</name>
<dbReference type="RefSeq" id="WP_306055142.1">
    <property type="nucleotide sequence ID" value="NZ_CP120997.1"/>
</dbReference>
<evidence type="ECO:0000313" key="2">
    <source>
        <dbReference type="Proteomes" id="UP001239522"/>
    </source>
</evidence>
<sequence length="98" mass="9439">MYKRMLRSALAASFVAALGIGLLGGSGFGQGGDGAVAAGDIGWTAPPAKSDIGWTASPAGSDIGWTVSPAGSDIGWTVSPTGSDIGWTTAPAGSTAVA</sequence>